<comment type="caution">
    <text evidence="8">The sequence shown here is derived from an EMBL/GenBank/DDBJ whole genome shotgun (WGS) entry which is preliminary data.</text>
</comment>
<accession>A0ABV9I773</accession>
<dbReference type="CDD" id="cd00609">
    <property type="entry name" value="AAT_like"/>
    <property type="match status" value="1"/>
</dbReference>
<dbReference type="SUPFAM" id="SSF53383">
    <property type="entry name" value="PLP-dependent transferases"/>
    <property type="match status" value="1"/>
</dbReference>
<dbReference type="Gene3D" id="1.10.10.10">
    <property type="entry name" value="Winged helix-like DNA-binding domain superfamily/Winged helix DNA-binding domain"/>
    <property type="match status" value="1"/>
</dbReference>
<dbReference type="Pfam" id="PF00392">
    <property type="entry name" value="GntR"/>
    <property type="match status" value="1"/>
</dbReference>
<evidence type="ECO:0000313" key="9">
    <source>
        <dbReference type="Proteomes" id="UP001595952"/>
    </source>
</evidence>
<dbReference type="InterPro" id="IPR000524">
    <property type="entry name" value="Tscrpt_reg_HTH_GntR"/>
</dbReference>
<comment type="similarity">
    <text evidence="1">In the C-terminal section; belongs to the class-I pyridoxal-phosphate-dependent aminotransferase family.</text>
</comment>
<evidence type="ECO:0000256" key="4">
    <source>
        <dbReference type="ARBA" id="ARBA00023125"/>
    </source>
</evidence>
<name>A0ABV9I773_9DEIO</name>
<dbReference type="InterPro" id="IPR036388">
    <property type="entry name" value="WH-like_DNA-bd_sf"/>
</dbReference>
<keyword evidence="5" id="KW-0804">Transcription</keyword>
<dbReference type="RefSeq" id="WP_380061188.1">
    <property type="nucleotide sequence ID" value="NZ_JBHSEI010000005.1"/>
</dbReference>
<dbReference type="GO" id="GO:0008483">
    <property type="term" value="F:transaminase activity"/>
    <property type="evidence" value="ECO:0007669"/>
    <property type="project" value="UniProtKB-KW"/>
</dbReference>
<keyword evidence="8" id="KW-0032">Aminotransferase</keyword>
<keyword evidence="9" id="KW-1185">Reference proteome</keyword>
<evidence type="ECO:0000256" key="2">
    <source>
        <dbReference type="ARBA" id="ARBA00022898"/>
    </source>
</evidence>
<dbReference type="PRINTS" id="PR00035">
    <property type="entry name" value="HTHGNTR"/>
</dbReference>
<keyword evidence="4" id="KW-0238">DNA-binding</keyword>
<sequence>MTPRARGTDLPLVLDRTRGALARQLADGLRRAVRLGPLEAGQRLPSSRELAAALGVGRNIVLEAYEILLAEGYLVGRDRAGTYVATDLPAPEQPGQEGTAGEAATSGPAHPAPRWLRRSVAAPDVEPRPGPDLLDFRVGQTDTAALPLTAWRRAWRDVAGLALPSDYADPAGDRTLRAAVAGYLRRARGLSVRAEDVIITAGAVQAVHLVAQATLHPGDPVAVEDPGYRLARQILQEAGARLLPLPVDADGLQPAALPGGPEAPLLVYTTPSHQFPLGVRLSMPRRLALLEWAREHDALILEDDYDSEFRYGASPLPALAALERDHVVYVGTFSKVLSPAVRVGYVVAPGALHERLLRLKERLDAHTSWPVQRALALLIEHGDLERHVRRMRRLYAAKRAALSTGLLPARPHARLMGLDAGLHAHLDLTPDVPAAQVVARARARGVLVTDLAPFSLGPLERGGLLLGYGGLTLEEIERGTGVLTSVIAEVAGEVRARPSQGAAAR</sequence>
<dbReference type="InterPro" id="IPR051446">
    <property type="entry name" value="HTH_trans_reg/aminotransferase"/>
</dbReference>
<dbReference type="PROSITE" id="PS50949">
    <property type="entry name" value="HTH_GNTR"/>
    <property type="match status" value="1"/>
</dbReference>
<dbReference type="PANTHER" id="PTHR46577">
    <property type="entry name" value="HTH-TYPE TRANSCRIPTIONAL REGULATORY PROTEIN GABR"/>
    <property type="match status" value="1"/>
</dbReference>
<gene>
    <name evidence="8" type="ORF">ACFO0D_07465</name>
</gene>
<dbReference type="Proteomes" id="UP001595952">
    <property type="component" value="Unassembled WGS sequence"/>
</dbReference>
<dbReference type="SMART" id="SM00345">
    <property type="entry name" value="HTH_GNTR"/>
    <property type="match status" value="1"/>
</dbReference>
<evidence type="ECO:0000313" key="8">
    <source>
        <dbReference type="EMBL" id="MFC4638177.1"/>
    </source>
</evidence>
<dbReference type="InterPro" id="IPR004839">
    <property type="entry name" value="Aminotransferase_I/II_large"/>
</dbReference>
<keyword evidence="3" id="KW-0805">Transcription regulation</keyword>
<dbReference type="InterPro" id="IPR015421">
    <property type="entry name" value="PyrdxlP-dep_Trfase_major"/>
</dbReference>
<protein>
    <submittedName>
        <fullName evidence="8">PLP-dependent aminotransferase family protein</fullName>
    </submittedName>
</protein>
<feature type="domain" description="HTH gntR-type" evidence="7">
    <location>
        <begin position="19"/>
        <end position="87"/>
    </location>
</feature>
<feature type="region of interest" description="Disordered" evidence="6">
    <location>
        <begin position="87"/>
        <end position="113"/>
    </location>
</feature>
<evidence type="ECO:0000259" key="7">
    <source>
        <dbReference type="PROSITE" id="PS50949"/>
    </source>
</evidence>
<keyword evidence="8" id="KW-0808">Transferase</keyword>
<reference evidence="9" key="1">
    <citation type="journal article" date="2019" name="Int. J. Syst. Evol. Microbiol.">
        <title>The Global Catalogue of Microorganisms (GCM) 10K type strain sequencing project: providing services to taxonomists for standard genome sequencing and annotation.</title>
        <authorList>
            <consortium name="The Broad Institute Genomics Platform"/>
            <consortium name="The Broad Institute Genome Sequencing Center for Infectious Disease"/>
            <person name="Wu L."/>
            <person name="Ma J."/>
        </authorList>
    </citation>
    <scope>NUCLEOTIDE SEQUENCE [LARGE SCALE GENOMIC DNA]</scope>
    <source>
        <strain evidence="9">CCUG 55995</strain>
    </source>
</reference>
<proteinExistence type="inferred from homology"/>
<dbReference type="SUPFAM" id="SSF46785">
    <property type="entry name" value="Winged helix' DNA-binding domain"/>
    <property type="match status" value="1"/>
</dbReference>
<dbReference type="CDD" id="cd07377">
    <property type="entry name" value="WHTH_GntR"/>
    <property type="match status" value="1"/>
</dbReference>
<keyword evidence="2" id="KW-0663">Pyridoxal phosphate</keyword>
<evidence type="ECO:0000256" key="3">
    <source>
        <dbReference type="ARBA" id="ARBA00023015"/>
    </source>
</evidence>
<dbReference type="Pfam" id="PF00155">
    <property type="entry name" value="Aminotran_1_2"/>
    <property type="match status" value="1"/>
</dbReference>
<organism evidence="8 9">
    <name type="scientific">Deinococcus hohokamensis</name>
    <dbReference type="NCBI Taxonomy" id="309883"/>
    <lineage>
        <taxon>Bacteria</taxon>
        <taxon>Thermotogati</taxon>
        <taxon>Deinococcota</taxon>
        <taxon>Deinococci</taxon>
        <taxon>Deinococcales</taxon>
        <taxon>Deinococcaceae</taxon>
        <taxon>Deinococcus</taxon>
    </lineage>
</organism>
<dbReference type="InterPro" id="IPR015424">
    <property type="entry name" value="PyrdxlP-dep_Trfase"/>
</dbReference>
<evidence type="ECO:0000256" key="5">
    <source>
        <dbReference type="ARBA" id="ARBA00023163"/>
    </source>
</evidence>
<dbReference type="InterPro" id="IPR036390">
    <property type="entry name" value="WH_DNA-bd_sf"/>
</dbReference>
<dbReference type="Gene3D" id="3.40.640.10">
    <property type="entry name" value="Type I PLP-dependent aspartate aminotransferase-like (Major domain)"/>
    <property type="match status" value="1"/>
</dbReference>
<dbReference type="EMBL" id="JBHSEI010000005">
    <property type="protein sequence ID" value="MFC4638177.1"/>
    <property type="molecule type" value="Genomic_DNA"/>
</dbReference>
<evidence type="ECO:0000256" key="6">
    <source>
        <dbReference type="SAM" id="MobiDB-lite"/>
    </source>
</evidence>
<evidence type="ECO:0000256" key="1">
    <source>
        <dbReference type="ARBA" id="ARBA00005384"/>
    </source>
</evidence>
<dbReference type="PANTHER" id="PTHR46577:SF1">
    <property type="entry name" value="HTH-TYPE TRANSCRIPTIONAL REGULATORY PROTEIN GABR"/>
    <property type="match status" value="1"/>
</dbReference>